<dbReference type="AlphaFoldDB" id="A0A510JQ69"/>
<dbReference type="Pfam" id="PF01757">
    <property type="entry name" value="Acyl_transf_3"/>
    <property type="match status" value="1"/>
</dbReference>
<name>A0A510JQ69_9FUSO</name>
<feature type="transmembrane region" description="Helical" evidence="9">
    <location>
        <begin position="68"/>
        <end position="86"/>
    </location>
</feature>
<keyword evidence="2" id="KW-1003">Cell membrane</keyword>
<feature type="transmembrane region" description="Helical" evidence="9">
    <location>
        <begin position="200"/>
        <end position="216"/>
    </location>
</feature>
<feature type="region of interest" description="Disordered" evidence="8">
    <location>
        <begin position="390"/>
        <end position="419"/>
    </location>
</feature>
<dbReference type="OrthoDB" id="9796461at2"/>
<dbReference type="GO" id="GO:0016747">
    <property type="term" value="F:acyltransferase activity, transferring groups other than amino-acyl groups"/>
    <property type="evidence" value="ECO:0007669"/>
    <property type="project" value="InterPro"/>
</dbReference>
<feature type="transmembrane region" description="Helical" evidence="9">
    <location>
        <begin position="359"/>
        <end position="379"/>
    </location>
</feature>
<dbReference type="GO" id="GO:0005886">
    <property type="term" value="C:plasma membrane"/>
    <property type="evidence" value="ECO:0007669"/>
    <property type="project" value="UniProtKB-SubCell"/>
</dbReference>
<keyword evidence="5 9" id="KW-1133">Transmembrane helix</keyword>
<feature type="transmembrane region" description="Helical" evidence="9">
    <location>
        <begin position="329"/>
        <end position="347"/>
    </location>
</feature>
<feature type="domain" description="Acyltransferase 3" evidence="10">
    <location>
        <begin position="7"/>
        <end position="340"/>
    </location>
</feature>
<dbReference type="InterPro" id="IPR002656">
    <property type="entry name" value="Acyl_transf_3_dom"/>
</dbReference>
<dbReference type="KEGG" id="lsz:JCM16776_1623"/>
<evidence type="ECO:0000259" key="10">
    <source>
        <dbReference type="Pfam" id="PF01757"/>
    </source>
</evidence>
<evidence type="ECO:0000256" key="9">
    <source>
        <dbReference type="SAM" id="Phobius"/>
    </source>
</evidence>
<keyword evidence="4 9" id="KW-0812">Transmembrane</keyword>
<evidence type="ECO:0000313" key="11">
    <source>
        <dbReference type="EMBL" id="BBM41396.1"/>
    </source>
</evidence>
<feature type="transmembrane region" description="Helical" evidence="9">
    <location>
        <begin position="253"/>
        <end position="273"/>
    </location>
</feature>
<evidence type="ECO:0000256" key="8">
    <source>
        <dbReference type="SAM" id="MobiDB-lite"/>
    </source>
</evidence>
<feature type="transmembrane region" description="Helical" evidence="9">
    <location>
        <begin position="32"/>
        <end position="52"/>
    </location>
</feature>
<dbReference type="InterPro" id="IPR050879">
    <property type="entry name" value="Acyltransferase_3"/>
</dbReference>
<evidence type="ECO:0000256" key="3">
    <source>
        <dbReference type="ARBA" id="ARBA00022679"/>
    </source>
</evidence>
<evidence type="ECO:0000256" key="4">
    <source>
        <dbReference type="ARBA" id="ARBA00022692"/>
    </source>
</evidence>
<dbReference type="PANTHER" id="PTHR23028">
    <property type="entry name" value="ACETYLTRANSFERASE"/>
    <property type="match status" value="1"/>
</dbReference>
<keyword evidence="12" id="KW-1185">Reference proteome</keyword>
<evidence type="ECO:0000256" key="5">
    <source>
        <dbReference type="ARBA" id="ARBA00022989"/>
    </source>
</evidence>
<proteinExistence type="predicted"/>
<dbReference type="CDD" id="cd01840">
    <property type="entry name" value="SGNH_hydrolase_yrhL_like"/>
    <property type="match status" value="1"/>
</dbReference>
<dbReference type="PANTHER" id="PTHR23028:SF53">
    <property type="entry name" value="ACYL_TRANSF_3 DOMAIN-CONTAINING PROTEIN"/>
    <property type="match status" value="1"/>
</dbReference>
<dbReference type="Gene3D" id="3.40.50.1110">
    <property type="entry name" value="SGNH hydrolase"/>
    <property type="match status" value="1"/>
</dbReference>
<keyword evidence="6 9" id="KW-0472">Membrane</keyword>
<protein>
    <submittedName>
        <fullName evidence="11">Acyltransferase 3</fullName>
    </submittedName>
</protein>
<keyword evidence="7 11" id="KW-0012">Acyltransferase</keyword>
<accession>A0A510JQ69</accession>
<evidence type="ECO:0000256" key="6">
    <source>
        <dbReference type="ARBA" id="ARBA00023136"/>
    </source>
</evidence>
<evidence type="ECO:0000313" key="12">
    <source>
        <dbReference type="Proteomes" id="UP000322617"/>
    </source>
</evidence>
<dbReference type="RefSeq" id="WP_018450571.1">
    <property type="nucleotide sequence ID" value="NZ_AP019827.1"/>
</dbReference>
<dbReference type="InterPro" id="IPR036514">
    <property type="entry name" value="SGNH_hydro_sf"/>
</dbReference>
<organism evidence="11 12">
    <name type="scientific">Leptotrichia shahii</name>
    <dbReference type="NCBI Taxonomy" id="157691"/>
    <lineage>
        <taxon>Bacteria</taxon>
        <taxon>Fusobacteriati</taxon>
        <taxon>Fusobacteriota</taxon>
        <taxon>Fusobacteriia</taxon>
        <taxon>Fusobacteriales</taxon>
        <taxon>Leptotrichiaceae</taxon>
        <taxon>Leptotrichia</taxon>
    </lineage>
</organism>
<keyword evidence="3 11" id="KW-0808">Transferase</keyword>
<dbReference type="GO" id="GO:0009103">
    <property type="term" value="P:lipopolysaccharide biosynthetic process"/>
    <property type="evidence" value="ECO:0007669"/>
    <property type="project" value="TreeGrafter"/>
</dbReference>
<feature type="transmembrane region" description="Helical" evidence="9">
    <location>
        <begin position="228"/>
        <end position="247"/>
    </location>
</feature>
<evidence type="ECO:0000256" key="1">
    <source>
        <dbReference type="ARBA" id="ARBA00004651"/>
    </source>
</evidence>
<feature type="compositionally biased region" description="Polar residues" evidence="8">
    <location>
        <begin position="405"/>
        <end position="419"/>
    </location>
</feature>
<gene>
    <name evidence="11" type="ORF">JCM16776_1623</name>
</gene>
<dbReference type="STRING" id="1122172.GCA_000373045_00950"/>
<evidence type="ECO:0000256" key="7">
    <source>
        <dbReference type="ARBA" id="ARBA00023315"/>
    </source>
</evidence>
<reference evidence="11 12" key="1">
    <citation type="submission" date="2019-07" db="EMBL/GenBank/DDBJ databases">
        <title>Complete Genome Sequence of Leptotrichia shahii Strain JCM 16776.</title>
        <authorList>
            <person name="Watanabe S."/>
            <person name="Cui L."/>
        </authorList>
    </citation>
    <scope>NUCLEOTIDE SEQUENCE [LARGE SCALE GENOMIC DNA]</scope>
    <source>
        <strain evidence="11 12">JCM16776</strain>
    </source>
</reference>
<dbReference type="EMBL" id="AP019827">
    <property type="protein sequence ID" value="BBM41396.1"/>
    <property type="molecule type" value="Genomic_DNA"/>
</dbReference>
<dbReference type="SUPFAM" id="SSF52266">
    <property type="entry name" value="SGNH hydrolase"/>
    <property type="match status" value="1"/>
</dbReference>
<dbReference type="Proteomes" id="UP000322617">
    <property type="component" value="Chromosome"/>
</dbReference>
<comment type="subcellular location">
    <subcellularLocation>
        <location evidence="1">Cell membrane</location>
        <topology evidence="1">Multi-pass membrane protein</topology>
    </subcellularLocation>
</comment>
<feature type="transmembrane region" description="Helical" evidence="9">
    <location>
        <begin position="9"/>
        <end position="26"/>
    </location>
</feature>
<sequence>MKKQRIQSLDILRAVALVLICVYHWFSYKGTYIGVVIFFALSGYLMTGGLLSRDFSIFSVINRRLKKVYPSLLIVILVSTIALYFINNGLEDKYKYSALFSILGLNNIYQIFSKMSYFDNFGIILPLTHIWALSFLIQMYIFFPILIQGLKKIKLKNNIIGIILLGIGIVSALIMAYIFYKTSNSPEGADFSRIYYGTDTRAFAFFIPAGIACFYVNREIKNHIEKKIIFILGILGLVSLVFFSFGIDYRNAYNYYGLMFLSSILIGFTIVLFSKSELQKFNLSKYPKIFSPIIRLGQHQYQYYLWQYPIMIFTREYFKWAKLTNIQKFFFQIIILITISELCYILLEKNSKKYEKAINYVNYPVLASILAILVFSPIYKNKDLEEMKEVQKALDTPSTEENKKVNPTNTPPAATQNSQNGKLTMDELLAALNTPSKGIEAESKIQDEILKKYPNDEREILFIGDSVLHMTKIDLKKKYPNAIIETKVGRQFYELPNMLKNYTQNGKLKKIIVIALGTNGTIFEKDMKSVLQTLQGHDIYFINTVMPDPWQDSVNAEIKKVSSKNPNIKVIDWYSYSKGKQEYFYKDGTHPKPHAAKRYVNLLYSVLSKDILNSNNSNSSNSNNGN</sequence>
<feature type="transmembrane region" description="Helical" evidence="9">
    <location>
        <begin position="123"/>
        <end position="147"/>
    </location>
</feature>
<evidence type="ECO:0000256" key="2">
    <source>
        <dbReference type="ARBA" id="ARBA00022475"/>
    </source>
</evidence>
<feature type="transmembrane region" description="Helical" evidence="9">
    <location>
        <begin position="159"/>
        <end position="180"/>
    </location>
</feature>